<evidence type="ECO:0000256" key="1">
    <source>
        <dbReference type="SAM" id="MobiDB-lite"/>
    </source>
</evidence>
<name>A0A9X2IU18_9MICO</name>
<sequence length="99" mass="10691">MSGRWIALVAYTLALWLLALVAPLGLSMVPMEWSSSDGSIPIEAVLQNLFYVLGPAMVTAALAMTVTTIAVAVARTKRPTPVPQEPEDPWEQDAVLLTR</sequence>
<evidence type="ECO:0000313" key="3">
    <source>
        <dbReference type="EMBL" id="MCM6763123.1"/>
    </source>
</evidence>
<proteinExistence type="predicted"/>
<evidence type="ECO:0000313" key="4">
    <source>
        <dbReference type="Proteomes" id="UP001155240"/>
    </source>
</evidence>
<gene>
    <name evidence="3" type="ORF">NB037_11915</name>
</gene>
<accession>A0A9X2IU18</accession>
<dbReference type="Proteomes" id="UP001155240">
    <property type="component" value="Unassembled WGS sequence"/>
</dbReference>
<evidence type="ECO:0000256" key="2">
    <source>
        <dbReference type="SAM" id="Phobius"/>
    </source>
</evidence>
<keyword evidence="2" id="KW-0472">Membrane</keyword>
<organism evidence="3 4">
    <name type="scientific">Rathayibacter rubneri</name>
    <dbReference type="NCBI Taxonomy" id="2950106"/>
    <lineage>
        <taxon>Bacteria</taxon>
        <taxon>Bacillati</taxon>
        <taxon>Actinomycetota</taxon>
        <taxon>Actinomycetes</taxon>
        <taxon>Micrococcales</taxon>
        <taxon>Microbacteriaceae</taxon>
        <taxon>Rathayibacter</taxon>
    </lineage>
</organism>
<feature type="region of interest" description="Disordered" evidence="1">
    <location>
        <begin position="77"/>
        <end position="99"/>
    </location>
</feature>
<dbReference type="EMBL" id="JAMRYM010000050">
    <property type="protein sequence ID" value="MCM6763123.1"/>
    <property type="molecule type" value="Genomic_DNA"/>
</dbReference>
<keyword evidence="2" id="KW-0812">Transmembrane</keyword>
<reference evidence="3" key="1">
    <citation type="submission" date="2022-06" db="EMBL/GenBank/DDBJ databases">
        <title>Whole genome shotgun sequencing (WGS) of Rathayibacter sp. ZW T2_19, isolated from stored onions (Allium cepa).</title>
        <authorList>
            <person name="Stoll D.A."/>
            <person name="Huch M."/>
        </authorList>
    </citation>
    <scope>NUCLEOTIDE SEQUENCE</scope>
    <source>
        <strain evidence="3">ZW T2_19</strain>
    </source>
</reference>
<dbReference type="AlphaFoldDB" id="A0A9X2IU18"/>
<keyword evidence="2" id="KW-1133">Transmembrane helix</keyword>
<keyword evidence="4" id="KW-1185">Reference proteome</keyword>
<feature type="transmembrane region" description="Helical" evidence="2">
    <location>
        <begin position="51"/>
        <end position="74"/>
    </location>
</feature>
<protein>
    <submittedName>
        <fullName evidence="3">Uncharacterized protein</fullName>
    </submittedName>
</protein>
<comment type="caution">
    <text evidence="3">The sequence shown here is derived from an EMBL/GenBank/DDBJ whole genome shotgun (WGS) entry which is preliminary data.</text>
</comment>
<dbReference type="RefSeq" id="WP_251946030.1">
    <property type="nucleotide sequence ID" value="NZ_JAMRYM010000050.1"/>
</dbReference>